<feature type="transmembrane region" description="Helical" evidence="11">
    <location>
        <begin position="382"/>
        <end position="404"/>
    </location>
</feature>
<evidence type="ECO:0000313" key="13">
    <source>
        <dbReference type="Proteomes" id="UP001152799"/>
    </source>
</evidence>
<sequence length="471" mass="54857">MAPLAIRSTPKIQAKQNTLKKYTNLGKKFLFDPHYLGPVCFLLFLGEAICNALIIENVRYTEIDWVAYMQEVEGFLNGTLDYQHLKGDTGPLVYPAGFVYIFTALYYVTDHGRNIYLAQYIFLVLYLLQTLLIHRIYRITAKVPPYALILTTLTSFRIHSIFVLRLFNDPVAVLLFYISLNLFVSDRWRLGSVFFSLAVSVKMNILLYAPCLLVAYLTNLSYTETFINLFICGFIQLVLAIPFLYGNFVSYIKGSFDFGRVFEHKWTVNYRFLPREIFEHKYFHIGLLVLHILLLIVFLPLLRRYLSSYSKLNVVSQAFRSQLEEEKYRKMLAKKRADGTLSKKDKMYLGAIKNQKRSSSKDSQDSSFYEEKVKLQDKMSKIAQLFILPFFITNLIGIACARSIHYQFYSWYYHSLLYLAFCTNFSKPVRFLILGVMEYCFKTYPSTNLSSALLHVCHSFLIFGVFQTMKA</sequence>
<gene>
    <name evidence="12" type="ORF">CEUTPL_LOCUS11269</name>
</gene>
<keyword evidence="4" id="KW-0328">Glycosyltransferase</keyword>
<keyword evidence="7" id="KW-0256">Endoplasmic reticulum</keyword>
<feature type="transmembrane region" description="Helical" evidence="11">
    <location>
        <begin position="115"/>
        <end position="134"/>
    </location>
</feature>
<reference evidence="12" key="1">
    <citation type="submission" date="2022-01" db="EMBL/GenBank/DDBJ databases">
        <authorList>
            <person name="King R."/>
        </authorList>
    </citation>
    <scope>NUCLEOTIDE SEQUENCE</scope>
</reference>
<evidence type="ECO:0000256" key="5">
    <source>
        <dbReference type="ARBA" id="ARBA00022679"/>
    </source>
</evidence>
<evidence type="ECO:0000256" key="8">
    <source>
        <dbReference type="ARBA" id="ARBA00022989"/>
    </source>
</evidence>
<evidence type="ECO:0000256" key="7">
    <source>
        <dbReference type="ARBA" id="ARBA00022824"/>
    </source>
</evidence>
<dbReference type="Proteomes" id="UP001152799">
    <property type="component" value="Chromosome 6"/>
</dbReference>
<evidence type="ECO:0000256" key="1">
    <source>
        <dbReference type="ARBA" id="ARBA00004477"/>
    </source>
</evidence>
<dbReference type="EMBL" id="OU892282">
    <property type="protein sequence ID" value="CAG9770825.1"/>
    <property type="molecule type" value="Genomic_DNA"/>
</dbReference>
<dbReference type="PANTHER" id="PTHR12646">
    <property type="entry name" value="NOT56 - RELATED"/>
    <property type="match status" value="1"/>
</dbReference>
<dbReference type="OrthoDB" id="20028at2759"/>
<feature type="transmembrane region" description="Helical" evidence="11">
    <location>
        <begin position="226"/>
        <end position="245"/>
    </location>
</feature>
<proteinExistence type="predicted"/>
<dbReference type="Pfam" id="PF05208">
    <property type="entry name" value="ALG3"/>
    <property type="match status" value="1"/>
</dbReference>
<evidence type="ECO:0000256" key="9">
    <source>
        <dbReference type="ARBA" id="ARBA00023136"/>
    </source>
</evidence>
<feature type="transmembrane region" description="Helical" evidence="11">
    <location>
        <begin position="92"/>
        <end position="109"/>
    </location>
</feature>
<comment type="pathway">
    <text evidence="2">Protein modification; protein glycosylation.</text>
</comment>
<keyword evidence="6 11" id="KW-0812">Transmembrane</keyword>
<evidence type="ECO:0000256" key="11">
    <source>
        <dbReference type="SAM" id="Phobius"/>
    </source>
</evidence>
<dbReference type="AlphaFoldDB" id="A0A9N9QHM5"/>
<name>A0A9N9QHM5_9CUCU</name>
<organism evidence="12 13">
    <name type="scientific">Ceutorhynchus assimilis</name>
    <name type="common">cabbage seed weevil</name>
    <dbReference type="NCBI Taxonomy" id="467358"/>
    <lineage>
        <taxon>Eukaryota</taxon>
        <taxon>Metazoa</taxon>
        <taxon>Ecdysozoa</taxon>
        <taxon>Arthropoda</taxon>
        <taxon>Hexapoda</taxon>
        <taxon>Insecta</taxon>
        <taxon>Pterygota</taxon>
        <taxon>Neoptera</taxon>
        <taxon>Endopterygota</taxon>
        <taxon>Coleoptera</taxon>
        <taxon>Polyphaga</taxon>
        <taxon>Cucujiformia</taxon>
        <taxon>Curculionidae</taxon>
        <taxon>Ceutorhynchinae</taxon>
        <taxon>Ceutorhynchus</taxon>
    </lineage>
</organism>
<dbReference type="EC" id="2.4.1.258" evidence="3"/>
<feature type="transmembrane region" description="Helical" evidence="11">
    <location>
        <begin position="35"/>
        <end position="55"/>
    </location>
</feature>
<keyword evidence="9 11" id="KW-0472">Membrane</keyword>
<evidence type="ECO:0000256" key="2">
    <source>
        <dbReference type="ARBA" id="ARBA00004922"/>
    </source>
</evidence>
<evidence type="ECO:0000256" key="4">
    <source>
        <dbReference type="ARBA" id="ARBA00022676"/>
    </source>
</evidence>
<evidence type="ECO:0000256" key="3">
    <source>
        <dbReference type="ARBA" id="ARBA00011964"/>
    </source>
</evidence>
<keyword evidence="5" id="KW-0808">Transferase</keyword>
<keyword evidence="13" id="KW-1185">Reference proteome</keyword>
<comment type="subcellular location">
    <subcellularLocation>
        <location evidence="1">Endoplasmic reticulum membrane</location>
        <topology evidence="1">Multi-pass membrane protein</topology>
    </subcellularLocation>
</comment>
<dbReference type="GO" id="GO:0052925">
    <property type="term" value="F:dol-P-Man:Man(5)GlcNAc(2)-PP-Dol alpha-1,3-mannosyltransferase activity"/>
    <property type="evidence" value="ECO:0007669"/>
    <property type="project" value="UniProtKB-EC"/>
</dbReference>
<dbReference type="GO" id="GO:0005789">
    <property type="term" value="C:endoplasmic reticulum membrane"/>
    <property type="evidence" value="ECO:0007669"/>
    <property type="project" value="UniProtKB-SubCell"/>
</dbReference>
<evidence type="ECO:0000313" key="12">
    <source>
        <dbReference type="EMBL" id="CAG9770825.1"/>
    </source>
</evidence>
<evidence type="ECO:0000256" key="10">
    <source>
        <dbReference type="ARBA" id="ARBA00049506"/>
    </source>
</evidence>
<dbReference type="InterPro" id="IPR007873">
    <property type="entry name" value="Glycosyltransferase_ALG3"/>
</dbReference>
<accession>A0A9N9QHM5</accession>
<dbReference type="PANTHER" id="PTHR12646:SF0">
    <property type="entry name" value="DOL-P-MAN:MAN(5)GLCNAC(2)-PP-DOL ALPHA-1,3-MANNOSYLTRANSFERASE"/>
    <property type="match status" value="1"/>
</dbReference>
<feature type="transmembrane region" description="Helical" evidence="11">
    <location>
        <begin position="282"/>
        <end position="302"/>
    </location>
</feature>
<feature type="transmembrane region" description="Helical" evidence="11">
    <location>
        <begin position="188"/>
        <end position="214"/>
    </location>
</feature>
<keyword evidence="8 11" id="KW-1133">Transmembrane helix</keyword>
<comment type="catalytic activity">
    <reaction evidence="10">
        <text>an alpha-D-Man-(1-&gt;2)-alpha-D-Man-(1-&gt;2)-alpha-D-Man-(1-&gt;3)-[alpha-D-Man-(1-&gt;6)]-beta-D-Man-(1-&gt;4)-beta-D-GlcNAc-(1-&gt;4)-alpha-D-GlcNAc-diphospho-di-trans,poly-cis-dolichol + a di-trans,poly-cis-dolichyl beta-D-mannosyl phosphate = an alpha-D-Man-(1-&gt;2)-alpha-D-Man-(1-&gt;2)-alpha-D-Man-(1-&gt;3)-[alpha-D-Man-(1-&gt;3)-alpha-D-Man-(1-&gt;6)]-beta-D-Man-(1-&gt;4)-beta-D-GlcNAc-(1-&gt;4)-alpha-D-GlcNAc-diphospho-di-trans,poly-cis-dolichol + a di-trans,poly-cis-dolichyl phosphate + H(+)</text>
        <dbReference type="Rhea" id="RHEA:29527"/>
        <dbReference type="Rhea" id="RHEA-COMP:19498"/>
        <dbReference type="Rhea" id="RHEA-COMP:19501"/>
        <dbReference type="Rhea" id="RHEA-COMP:19516"/>
        <dbReference type="Rhea" id="RHEA-COMP:19517"/>
        <dbReference type="ChEBI" id="CHEBI:15378"/>
        <dbReference type="ChEBI" id="CHEBI:57683"/>
        <dbReference type="ChEBI" id="CHEBI:58211"/>
        <dbReference type="ChEBI" id="CHEBI:132515"/>
        <dbReference type="ChEBI" id="CHEBI:132516"/>
        <dbReference type="EC" id="2.4.1.258"/>
    </reaction>
    <physiologicalReaction direction="left-to-right" evidence="10">
        <dbReference type="Rhea" id="RHEA:29528"/>
    </physiologicalReaction>
</comment>
<protein>
    <recommendedName>
        <fullName evidence="3">dolichyl-P-Man:Man5GlcNAc2-PP-dolichol alpha-1,3-mannosyltransferase</fullName>
        <ecNumber evidence="3">2.4.1.258</ecNumber>
    </recommendedName>
</protein>
<evidence type="ECO:0000256" key="6">
    <source>
        <dbReference type="ARBA" id="ARBA00022692"/>
    </source>
</evidence>
<feature type="transmembrane region" description="Helical" evidence="11">
    <location>
        <begin position="449"/>
        <end position="469"/>
    </location>
</feature>